<evidence type="ECO:0000256" key="1">
    <source>
        <dbReference type="SAM" id="MobiDB-lite"/>
    </source>
</evidence>
<dbReference type="AlphaFoldDB" id="A0A1Y1YHC3"/>
<dbReference type="Proteomes" id="UP000193144">
    <property type="component" value="Unassembled WGS sequence"/>
</dbReference>
<sequence>MSEGFFEQLSAERIETLLSFGVQQLPTIRDSRQTRNPTARQRVLDDLETQLLGASGREVAFSLINQWFQNSIEGKDSSSNDMAMQSDPSTAKKTTCSKRNALNSTTNEIEIAKLEVQAPLAYMYFAAILQLGITGRRQDFCGALQLACSEYDRLSGLNPPQAKVWLKLFEAGVREWSLGFDPRAEQLPENPLVMWIDPRGMSKKVLLDLLGSASNGIREAFEQTKSWGSWA</sequence>
<dbReference type="EMBL" id="MCFA01000243">
    <property type="protein sequence ID" value="ORX97024.1"/>
    <property type="molecule type" value="Genomic_DNA"/>
</dbReference>
<name>A0A1Y1YHC3_9PLEO</name>
<organism evidence="2 3">
    <name type="scientific">Clohesyomyces aquaticus</name>
    <dbReference type="NCBI Taxonomy" id="1231657"/>
    <lineage>
        <taxon>Eukaryota</taxon>
        <taxon>Fungi</taxon>
        <taxon>Dikarya</taxon>
        <taxon>Ascomycota</taxon>
        <taxon>Pezizomycotina</taxon>
        <taxon>Dothideomycetes</taxon>
        <taxon>Pleosporomycetidae</taxon>
        <taxon>Pleosporales</taxon>
        <taxon>Lindgomycetaceae</taxon>
        <taxon>Clohesyomyces</taxon>
    </lineage>
</organism>
<evidence type="ECO:0000313" key="3">
    <source>
        <dbReference type="Proteomes" id="UP000193144"/>
    </source>
</evidence>
<feature type="compositionally biased region" description="Polar residues" evidence="1">
    <location>
        <begin position="79"/>
        <end position="97"/>
    </location>
</feature>
<gene>
    <name evidence="2" type="ORF">BCR34DRAFT_607449</name>
</gene>
<proteinExistence type="predicted"/>
<feature type="region of interest" description="Disordered" evidence="1">
    <location>
        <begin position="75"/>
        <end position="97"/>
    </location>
</feature>
<keyword evidence="3" id="KW-1185">Reference proteome</keyword>
<accession>A0A1Y1YHC3</accession>
<protein>
    <submittedName>
        <fullName evidence="2">Uncharacterized protein</fullName>
    </submittedName>
</protein>
<reference evidence="2 3" key="1">
    <citation type="submission" date="2016-07" db="EMBL/GenBank/DDBJ databases">
        <title>Pervasive Adenine N6-methylation of Active Genes in Fungi.</title>
        <authorList>
            <consortium name="DOE Joint Genome Institute"/>
            <person name="Mondo S.J."/>
            <person name="Dannebaum R.O."/>
            <person name="Kuo R.C."/>
            <person name="Labutti K."/>
            <person name="Haridas S."/>
            <person name="Kuo A."/>
            <person name="Salamov A."/>
            <person name="Ahrendt S.R."/>
            <person name="Lipzen A."/>
            <person name="Sullivan W."/>
            <person name="Andreopoulos W.B."/>
            <person name="Clum A."/>
            <person name="Lindquist E."/>
            <person name="Daum C."/>
            <person name="Ramamoorthy G.K."/>
            <person name="Gryganskyi A."/>
            <person name="Culley D."/>
            <person name="Magnuson J.K."/>
            <person name="James T.Y."/>
            <person name="O'Malley M.A."/>
            <person name="Stajich J.E."/>
            <person name="Spatafora J.W."/>
            <person name="Visel A."/>
            <person name="Grigoriev I.V."/>
        </authorList>
    </citation>
    <scope>NUCLEOTIDE SEQUENCE [LARGE SCALE GENOMIC DNA]</scope>
    <source>
        <strain evidence="2 3">CBS 115471</strain>
    </source>
</reference>
<comment type="caution">
    <text evidence="2">The sequence shown here is derived from an EMBL/GenBank/DDBJ whole genome shotgun (WGS) entry which is preliminary data.</text>
</comment>
<evidence type="ECO:0000313" key="2">
    <source>
        <dbReference type="EMBL" id="ORX97024.1"/>
    </source>
</evidence>